<feature type="binding site" evidence="6">
    <location>
        <position position="266"/>
    </location>
    <ligand>
        <name>Zn(2+)</name>
        <dbReference type="ChEBI" id="CHEBI:29105"/>
    </ligand>
</feature>
<dbReference type="Pfam" id="PF03006">
    <property type="entry name" value="HlyIII"/>
    <property type="match status" value="1"/>
</dbReference>
<dbReference type="PANTHER" id="PTHR20855:SF52">
    <property type="entry name" value="ADIPONECTIN RECEPTOR PROTEIN"/>
    <property type="match status" value="1"/>
</dbReference>
<name>A0A316UKT0_9BASI</name>
<comment type="similarity">
    <text evidence="2">Belongs to the ADIPOR family.</text>
</comment>
<accession>A0A316UKT0</accession>
<keyword evidence="3 7" id="KW-0812">Transmembrane</keyword>
<keyword evidence="5 7" id="KW-0472">Membrane</keyword>
<dbReference type="GO" id="GO:0046872">
    <property type="term" value="F:metal ion binding"/>
    <property type="evidence" value="ECO:0007669"/>
    <property type="project" value="UniProtKB-KW"/>
</dbReference>
<feature type="transmembrane region" description="Helical" evidence="7">
    <location>
        <begin position="95"/>
        <end position="119"/>
    </location>
</feature>
<feature type="binding site" evidence="6">
    <location>
        <position position="262"/>
    </location>
    <ligand>
        <name>Zn(2+)</name>
        <dbReference type="ChEBI" id="CHEBI:29105"/>
    </ligand>
</feature>
<evidence type="ECO:0000256" key="7">
    <source>
        <dbReference type="SAM" id="Phobius"/>
    </source>
</evidence>
<dbReference type="Proteomes" id="UP000245884">
    <property type="component" value="Unassembled WGS sequence"/>
</dbReference>
<evidence type="ECO:0000256" key="2">
    <source>
        <dbReference type="ARBA" id="ARBA00007018"/>
    </source>
</evidence>
<evidence type="ECO:0000256" key="6">
    <source>
        <dbReference type="PIRSR" id="PIRSR604254-1"/>
    </source>
</evidence>
<evidence type="ECO:0000256" key="4">
    <source>
        <dbReference type="ARBA" id="ARBA00022989"/>
    </source>
</evidence>
<sequence>MGLNTHLCSHEELPAWAKDNAFIVTGYRRPELFRHDTIAKCWASIWLYAHNESAHLLDHLGSLPSFLLPLAHARIFFPSSSSLNRTPTPSDWLDIAGFTTFLLAAVTCLTLSSTFHTLSCHSRQLAKRCNALDYVGIVVMIVGSFLPALHYGFHEHPKWQLFYGLGIVSLGGVAAWAVLTPHYATPEYRPVRTAIFLALGLSAVVPVAHGYILYDYATLRLTMGLDWLILSGSLYVVGALTYACRGPERFAPGRFDYVGASHQLFHCAIVGAAFAHYVCLRRAWAYWHGVGV</sequence>
<keyword evidence="6" id="KW-0862">Zinc</keyword>
<organism evidence="8 9">
    <name type="scientific">Jaminaea rosea</name>
    <dbReference type="NCBI Taxonomy" id="1569628"/>
    <lineage>
        <taxon>Eukaryota</taxon>
        <taxon>Fungi</taxon>
        <taxon>Dikarya</taxon>
        <taxon>Basidiomycota</taxon>
        <taxon>Ustilaginomycotina</taxon>
        <taxon>Exobasidiomycetes</taxon>
        <taxon>Microstromatales</taxon>
        <taxon>Microstromatales incertae sedis</taxon>
        <taxon>Jaminaea</taxon>
    </lineage>
</organism>
<feature type="transmembrane region" description="Helical" evidence="7">
    <location>
        <begin position="131"/>
        <end position="153"/>
    </location>
</feature>
<feature type="transmembrane region" description="Helical" evidence="7">
    <location>
        <begin position="224"/>
        <end position="244"/>
    </location>
</feature>
<feature type="transmembrane region" description="Helical" evidence="7">
    <location>
        <begin position="191"/>
        <end position="212"/>
    </location>
</feature>
<reference evidence="8 9" key="1">
    <citation type="journal article" date="2018" name="Mol. Biol. Evol.">
        <title>Broad Genomic Sampling Reveals a Smut Pathogenic Ancestry of the Fungal Clade Ustilaginomycotina.</title>
        <authorList>
            <person name="Kijpornyongpan T."/>
            <person name="Mondo S.J."/>
            <person name="Barry K."/>
            <person name="Sandor L."/>
            <person name="Lee J."/>
            <person name="Lipzen A."/>
            <person name="Pangilinan J."/>
            <person name="LaButti K."/>
            <person name="Hainaut M."/>
            <person name="Henrissat B."/>
            <person name="Grigoriev I.V."/>
            <person name="Spatafora J.W."/>
            <person name="Aime M.C."/>
        </authorList>
    </citation>
    <scope>NUCLEOTIDE SEQUENCE [LARGE SCALE GENOMIC DNA]</scope>
    <source>
        <strain evidence="8 9">MCA 5214</strain>
    </source>
</reference>
<dbReference type="GeneID" id="37026372"/>
<evidence type="ECO:0000256" key="1">
    <source>
        <dbReference type="ARBA" id="ARBA00004141"/>
    </source>
</evidence>
<keyword evidence="4 7" id="KW-1133">Transmembrane helix</keyword>
<evidence type="ECO:0000313" key="8">
    <source>
        <dbReference type="EMBL" id="PWN25876.1"/>
    </source>
</evidence>
<proteinExistence type="inferred from homology"/>
<dbReference type="PANTHER" id="PTHR20855">
    <property type="entry name" value="ADIPOR/PROGESTIN RECEPTOR-RELATED"/>
    <property type="match status" value="1"/>
</dbReference>
<keyword evidence="9" id="KW-1185">Reference proteome</keyword>
<dbReference type="GO" id="GO:0006882">
    <property type="term" value="P:intracellular zinc ion homeostasis"/>
    <property type="evidence" value="ECO:0007669"/>
    <property type="project" value="TreeGrafter"/>
</dbReference>
<dbReference type="OrthoDB" id="529367at2759"/>
<gene>
    <name evidence="8" type="ORF">BDZ90DRAFT_222910</name>
</gene>
<comment type="subcellular location">
    <subcellularLocation>
        <location evidence="1">Membrane</location>
        <topology evidence="1">Multi-pass membrane protein</topology>
    </subcellularLocation>
</comment>
<dbReference type="EMBL" id="KZ819674">
    <property type="protein sequence ID" value="PWN25876.1"/>
    <property type="molecule type" value="Genomic_DNA"/>
</dbReference>
<dbReference type="STRING" id="1569628.A0A316UKT0"/>
<evidence type="ECO:0000256" key="3">
    <source>
        <dbReference type="ARBA" id="ARBA00022692"/>
    </source>
</evidence>
<feature type="binding site" evidence="6">
    <location>
        <position position="116"/>
    </location>
    <ligand>
        <name>Zn(2+)</name>
        <dbReference type="ChEBI" id="CHEBI:29105"/>
    </ligand>
</feature>
<evidence type="ECO:0000256" key="5">
    <source>
        <dbReference type="ARBA" id="ARBA00023136"/>
    </source>
</evidence>
<dbReference type="GO" id="GO:0038023">
    <property type="term" value="F:signaling receptor activity"/>
    <property type="evidence" value="ECO:0007669"/>
    <property type="project" value="TreeGrafter"/>
</dbReference>
<feature type="transmembrane region" description="Helical" evidence="7">
    <location>
        <begin position="159"/>
        <end position="179"/>
    </location>
</feature>
<dbReference type="AlphaFoldDB" id="A0A316UKT0"/>
<dbReference type="GO" id="GO:0016020">
    <property type="term" value="C:membrane"/>
    <property type="evidence" value="ECO:0007669"/>
    <property type="project" value="UniProtKB-SubCell"/>
</dbReference>
<evidence type="ECO:0000313" key="9">
    <source>
        <dbReference type="Proteomes" id="UP000245884"/>
    </source>
</evidence>
<dbReference type="InterPro" id="IPR004254">
    <property type="entry name" value="AdipoR/HlyIII-related"/>
</dbReference>
<dbReference type="RefSeq" id="XP_025360488.1">
    <property type="nucleotide sequence ID" value="XM_025504549.1"/>
</dbReference>
<keyword evidence="6" id="KW-0479">Metal-binding</keyword>
<protein>
    <submittedName>
        <fullName evidence="8">HlyIII-domain-containing protein</fullName>
    </submittedName>
</protein>